<comment type="caution">
    <text evidence="8">The sequence shown here is derived from an EMBL/GenBank/DDBJ whole genome shotgun (WGS) entry which is preliminary data.</text>
</comment>
<dbReference type="InterPro" id="IPR051603">
    <property type="entry name" value="Zinc-ADH_QOR/CCCR"/>
</dbReference>
<dbReference type="InterPro" id="IPR013149">
    <property type="entry name" value="ADH-like_C"/>
</dbReference>
<keyword evidence="6" id="KW-0007">Acetylation</keyword>
<dbReference type="GO" id="GO:0008270">
    <property type="term" value="F:zinc ion binding"/>
    <property type="evidence" value="ECO:0007669"/>
    <property type="project" value="InterPro"/>
</dbReference>
<evidence type="ECO:0000256" key="4">
    <source>
        <dbReference type="ARBA" id="ARBA00022857"/>
    </source>
</evidence>
<dbReference type="GO" id="GO:0003723">
    <property type="term" value="F:RNA binding"/>
    <property type="evidence" value="ECO:0007669"/>
    <property type="project" value="UniProtKB-KW"/>
</dbReference>
<dbReference type="Pfam" id="PF00107">
    <property type="entry name" value="ADH_zinc_N"/>
    <property type="match status" value="1"/>
</dbReference>
<dbReference type="GO" id="GO:0016491">
    <property type="term" value="F:oxidoreductase activity"/>
    <property type="evidence" value="ECO:0007669"/>
    <property type="project" value="InterPro"/>
</dbReference>
<dbReference type="SUPFAM" id="SSF51735">
    <property type="entry name" value="NAD(P)-binding Rossmann-fold domains"/>
    <property type="match status" value="1"/>
</dbReference>
<protein>
    <submittedName>
        <fullName evidence="8">Dehydrogenase</fullName>
    </submittedName>
</protein>
<evidence type="ECO:0000259" key="7">
    <source>
        <dbReference type="SMART" id="SM00829"/>
    </source>
</evidence>
<accession>A0AAD6U8H8</accession>
<evidence type="ECO:0000256" key="6">
    <source>
        <dbReference type="ARBA" id="ARBA00022990"/>
    </source>
</evidence>
<dbReference type="InterPro" id="IPR013154">
    <property type="entry name" value="ADH-like_N"/>
</dbReference>
<dbReference type="PANTHER" id="PTHR44154:SF1">
    <property type="entry name" value="QUINONE OXIDOREDUCTASE"/>
    <property type="match status" value="1"/>
</dbReference>
<organism evidence="8 9">
    <name type="scientific">Mycena belliarum</name>
    <dbReference type="NCBI Taxonomy" id="1033014"/>
    <lineage>
        <taxon>Eukaryota</taxon>
        <taxon>Fungi</taxon>
        <taxon>Dikarya</taxon>
        <taxon>Basidiomycota</taxon>
        <taxon>Agaricomycotina</taxon>
        <taxon>Agaricomycetes</taxon>
        <taxon>Agaricomycetidae</taxon>
        <taxon>Agaricales</taxon>
        <taxon>Marasmiineae</taxon>
        <taxon>Mycenaceae</taxon>
        <taxon>Mycena</taxon>
    </lineage>
</organism>
<dbReference type="InterPro" id="IPR020843">
    <property type="entry name" value="ER"/>
</dbReference>
<keyword evidence="9" id="KW-1185">Reference proteome</keyword>
<proteinExistence type="predicted"/>
<keyword evidence="4" id="KW-0521">NADP</keyword>
<gene>
    <name evidence="8" type="ORF">B0H15DRAFT_232236</name>
</gene>
<dbReference type="SMART" id="SM00829">
    <property type="entry name" value="PKS_ER"/>
    <property type="match status" value="1"/>
</dbReference>
<keyword evidence="5" id="KW-0694">RNA-binding</keyword>
<dbReference type="AlphaFoldDB" id="A0AAD6U8H8"/>
<dbReference type="Gene3D" id="3.90.180.10">
    <property type="entry name" value="Medium-chain alcohol dehydrogenases, catalytic domain"/>
    <property type="match status" value="1"/>
</dbReference>
<dbReference type="Proteomes" id="UP001222325">
    <property type="component" value="Unassembled WGS sequence"/>
</dbReference>
<dbReference type="InterPro" id="IPR011032">
    <property type="entry name" value="GroES-like_sf"/>
</dbReference>
<dbReference type="GO" id="GO:0005737">
    <property type="term" value="C:cytoplasm"/>
    <property type="evidence" value="ECO:0007669"/>
    <property type="project" value="UniProtKB-SubCell"/>
</dbReference>
<dbReference type="InterPro" id="IPR036291">
    <property type="entry name" value="NAD(P)-bd_dom_sf"/>
</dbReference>
<dbReference type="Gene3D" id="3.40.50.720">
    <property type="entry name" value="NAD(P)-binding Rossmann-like Domain"/>
    <property type="match status" value="1"/>
</dbReference>
<dbReference type="InterPro" id="IPR002364">
    <property type="entry name" value="Quin_OxRdtase/zeta-crystal_CS"/>
</dbReference>
<keyword evidence="3" id="KW-0963">Cytoplasm</keyword>
<dbReference type="Pfam" id="PF08240">
    <property type="entry name" value="ADH_N"/>
    <property type="match status" value="1"/>
</dbReference>
<dbReference type="PROSITE" id="PS01162">
    <property type="entry name" value="QOR_ZETA_CRYSTAL"/>
    <property type="match status" value="1"/>
</dbReference>
<evidence type="ECO:0000256" key="2">
    <source>
        <dbReference type="ARBA" id="ARBA00011881"/>
    </source>
</evidence>
<evidence type="ECO:0000313" key="9">
    <source>
        <dbReference type="Proteomes" id="UP001222325"/>
    </source>
</evidence>
<comment type="subunit">
    <text evidence="2">Homotetramer.</text>
</comment>
<dbReference type="EMBL" id="JARJCN010000020">
    <property type="protein sequence ID" value="KAJ7091380.1"/>
    <property type="molecule type" value="Genomic_DNA"/>
</dbReference>
<comment type="subcellular location">
    <subcellularLocation>
        <location evidence="1">Cytoplasm</location>
    </subcellularLocation>
</comment>
<name>A0AAD6U8H8_9AGAR</name>
<reference evidence="8" key="1">
    <citation type="submission" date="2023-03" db="EMBL/GenBank/DDBJ databases">
        <title>Massive genome expansion in bonnet fungi (Mycena s.s.) driven by repeated elements and novel gene families across ecological guilds.</title>
        <authorList>
            <consortium name="Lawrence Berkeley National Laboratory"/>
            <person name="Harder C.B."/>
            <person name="Miyauchi S."/>
            <person name="Viragh M."/>
            <person name="Kuo A."/>
            <person name="Thoen E."/>
            <person name="Andreopoulos B."/>
            <person name="Lu D."/>
            <person name="Skrede I."/>
            <person name="Drula E."/>
            <person name="Henrissat B."/>
            <person name="Morin E."/>
            <person name="Kohler A."/>
            <person name="Barry K."/>
            <person name="LaButti K."/>
            <person name="Morin E."/>
            <person name="Salamov A."/>
            <person name="Lipzen A."/>
            <person name="Mereny Z."/>
            <person name="Hegedus B."/>
            <person name="Baldrian P."/>
            <person name="Stursova M."/>
            <person name="Weitz H."/>
            <person name="Taylor A."/>
            <person name="Grigoriev I.V."/>
            <person name="Nagy L.G."/>
            <person name="Martin F."/>
            <person name="Kauserud H."/>
        </authorList>
    </citation>
    <scope>NUCLEOTIDE SEQUENCE</scope>
    <source>
        <strain evidence="8">CBHHK173m</strain>
    </source>
</reference>
<dbReference type="SUPFAM" id="SSF50129">
    <property type="entry name" value="GroES-like"/>
    <property type="match status" value="1"/>
</dbReference>
<evidence type="ECO:0000256" key="3">
    <source>
        <dbReference type="ARBA" id="ARBA00022490"/>
    </source>
</evidence>
<sequence length="321" mass="33645">MQKAVRFASTGPLAAVLKVSSVANPTPASGYAIISIGASAINVSDVMNVEGRFAHTTTPRIPGRDFAGIAITGPDAGKRVWGTGGSHGFNVDGSHAQYISVPEGALSFMGMPANLSFAQAAAVGVPFVTAWIMVEKAGLKQGDYVLVLGSSGGVGAAVVQIARLKGAIPLETSRRSSQDAINTTQNMTAQVREKTGGQPLSAVIDSVGDAMLFKKALELLGPFGRYVFVSVGQTPGAQFSFDALDFYRESKTLIGVNSASYTFEDCVRILSELRAGFEQGVLQPFPNLELVDLGDEKAVLEAYNRVKAGAKMKQILVVNVA</sequence>
<evidence type="ECO:0000313" key="8">
    <source>
        <dbReference type="EMBL" id="KAJ7091380.1"/>
    </source>
</evidence>
<dbReference type="PANTHER" id="PTHR44154">
    <property type="entry name" value="QUINONE OXIDOREDUCTASE"/>
    <property type="match status" value="1"/>
</dbReference>
<feature type="domain" description="Enoyl reductase (ER)" evidence="7">
    <location>
        <begin position="11"/>
        <end position="316"/>
    </location>
</feature>
<evidence type="ECO:0000256" key="1">
    <source>
        <dbReference type="ARBA" id="ARBA00004496"/>
    </source>
</evidence>
<evidence type="ECO:0000256" key="5">
    <source>
        <dbReference type="ARBA" id="ARBA00022884"/>
    </source>
</evidence>